<organism evidence="3 4">
    <name type="scientific">Bosea vestrisii</name>
    <dbReference type="NCBI Taxonomy" id="151416"/>
    <lineage>
        <taxon>Bacteria</taxon>
        <taxon>Pseudomonadati</taxon>
        <taxon>Pseudomonadota</taxon>
        <taxon>Alphaproteobacteria</taxon>
        <taxon>Hyphomicrobiales</taxon>
        <taxon>Boseaceae</taxon>
        <taxon>Bosea</taxon>
    </lineage>
</organism>
<dbReference type="Proteomes" id="UP001596104">
    <property type="component" value="Unassembled WGS sequence"/>
</dbReference>
<comment type="caution">
    <text evidence="3">The sequence shown here is derived from an EMBL/GenBank/DDBJ whole genome shotgun (WGS) entry which is preliminary data.</text>
</comment>
<evidence type="ECO:0000256" key="1">
    <source>
        <dbReference type="SAM" id="SignalP"/>
    </source>
</evidence>
<accession>A0ABW0HFK4</accession>
<evidence type="ECO:0000313" key="4">
    <source>
        <dbReference type="Proteomes" id="UP001596104"/>
    </source>
</evidence>
<proteinExistence type="predicted"/>
<dbReference type="InterPro" id="IPR025711">
    <property type="entry name" value="PepSY"/>
</dbReference>
<protein>
    <submittedName>
        <fullName evidence="3">PepSY domain-containing protein</fullName>
    </submittedName>
</protein>
<dbReference type="EMBL" id="JBHSLV010000061">
    <property type="protein sequence ID" value="MFC5396023.1"/>
    <property type="molecule type" value="Genomic_DNA"/>
</dbReference>
<dbReference type="RefSeq" id="WP_293800998.1">
    <property type="nucleotide sequence ID" value="NZ_JBHSLV010000061.1"/>
</dbReference>
<reference evidence="4" key="1">
    <citation type="journal article" date="2019" name="Int. J. Syst. Evol. Microbiol.">
        <title>The Global Catalogue of Microorganisms (GCM) 10K type strain sequencing project: providing services to taxonomists for standard genome sequencing and annotation.</title>
        <authorList>
            <consortium name="The Broad Institute Genomics Platform"/>
            <consortium name="The Broad Institute Genome Sequencing Center for Infectious Disease"/>
            <person name="Wu L."/>
            <person name="Ma J."/>
        </authorList>
    </citation>
    <scope>NUCLEOTIDE SEQUENCE [LARGE SCALE GENOMIC DNA]</scope>
    <source>
        <strain evidence="4">CGMCC 1.16326</strain>
    </source>
</reference>
<keyword evidence="4" id="KW-1185">Reference proteome</keyword>
<dbReference type="Pfam" id="PF13670">
    <property type="entry name" value="PepSY_2"/>
    <property type="match status" value="1"/>
</dbReference>
<gene>
    <name evidence="3" type="ORF">ACFPPC_25625</name>
</gene>
<feature type="signal peptide" evidence="1">
    <location>
        <begin position="1"/>
        <end position="21"/>
    </location>
</feature>
<name>A0ABW0HFK4_9HYPH</name>
<feature type="domain" description="PepSY" evidence="2">
    <location>
        <begin position="6"/>
        <end position="85"/>
    </location>
</feature>
<feature type="chain" id="PRO_5045849815" evidence="1">
    <location>
        <begin position="22"/>
        <end position="102"/>
    </location>
</feature>
<sequence length="102" mass="10737">MQKMKVMLALLAMTPAAAAFAEDGCRNPAEPRQSLAAVSKLADEFGWAISSARIGDGCFRLRVTDVNGTILRVRVHPVTLEVVGGKVEKWGPGSGVSDGKGL</sequence>
<evidence type="ECO:0000259" key="2">
    <source>
        <dbReference type="Pfam" id="PF13670"/>
    </source>
</evidence>
<keyword evidence="1" id="KW-0732">Signal</keyword>
<evidence type="ECO:0000313" key="3">
    <source>
        <dbReference type="EMBL" id="MFC5396023.1"/>
    </source>
</evidence>